<dbReference type="RefSeq" id="XP_060321842.1">
    <property type="nucleotide sequence ID" value="XM_060474964.1"/>
</dbReference>
<gene>
    <name evidence="1" type="ORF">EV420DRAFT_1595072</name>
</gene>
<organism evidence="1 2">
    <name type="scientific">Armillaria tabescens</name>
    <name type="common">Ringless honey mushroom</name>
    <name type="synonym">Agaricus tabescens</name>
    <dbReference type="NCBI Taxonomy" id="1929756"/>
    <lineage>
        <taxon>Eukaryota</taxon>
        <taxon>Fungi</taxon>
        <taxon>Dikarya</taxon>
        <taxon>Basidiomycota</taxon>
        <taxon>Agaricomycotina</taxon>
        <taxon>Agaricomycetes</taxon>
        <taxon>Agaricomycetidae</taxon>
        <taxon>Agaricales</taxon>
        <taxon>Marasmiineae</taxon>
        <taxon>Physalacriaceae</taxon>
        <taxon>Desarmillaria</taxon>
    </lineage>
</organism>
<dbReference type="AlphaFoldDB" id="A0AA39J3U9"/>
<keyword evidence="2" id="KW-1185">Reference proteome</keyword>
<evidence type="ECO:0000313" key="1">
    <source>
        <dbReference type="EMBL" id="KAK0434985.1"/>
    </source>
</evidence>
<dbReference type="GeneID" id="85358512"/>
<dbReference type="EMBL" id="JAUEPS010000168">
    <property type="protein sequence ID" value="KAK0434985.1"/>
    <property type="molecule type" value="Genomic_DNA"/>
</dbReference>
<proteinExistence type="predicted"/>
<sequence>MPYLLITSCPFSVLISFQSAEPLYPYMMSSSFHQNPSPPAWTEQQCKRDIQKLHFGALKQEIIKGIILPGFK</sequence>
<dbReference type="Proteomes" id="UP001175211">
    <property type="component" value="Unassembled WGS sequence"/>
</dbReference>
<accession>A0AA39J3U9</accession>
<evidence type="ECO:0000313" key="2">
    <source>
        <dbReference type="Proteomes" id="UP001175211"/>
    </source>
</evidence>
<comment type="caution">
    <text evidence="1">The sequence shown here is derived from an EMBL/GenBank/DDBJ whole genome shotgun (WGS) entry which is preliminary data.</text>
</comment>
<reference evidence="1" key="1">
    <citation type="submission" date="2023-06" db="EMBL/GenBank/DDBJ databases">
        <authorList>
            <consortium name="Lawrence Berkeley National Laboratory"/>
            <person name="Ahrendt S."/>
            <person name="Sahu N."/>
            <person name="Indic B."/>
            <person name="Wong-Bajracharya J."/>
            <person name="Merenyi Z."/>
            <person name="Ke H.-M."/>
            <person name="Monk M."/>
            <person name="Kocsube S."/>
            <person name="Drula E."/>
            <person name="Lipzen A."/>
            <person name="Balint B."/>
            <person name="Henrissat B."/>
            <person name="Andreopoulos B."/>
            <person name="Martin F.M."/>
            <person name="Harder C.B."/>
            <person name="Rigling D."/>
            <person name="Ford K.L."/>
            <person name="Foster G.D."/>
            <person name="Pangilinan J."/>
            <person name="Papanicolaou A."/>
            <person name="Barry K."/>
            <person name="LaButti K."/>
            <person name="Viragh M."/>
            <person name="Koriabine M."/>
            <person name="Yan M."/>
            <person name="Riley R."/>
            <person name="Champramary S."/>
            <person name="Plett K.L."/>
            <person name="Tsai I.J."/>
            <person name="Slot J."/>
            <person name="Sipos G."/>
            <person name="Plett J."/>
            <person name="Nagy L.G."/>
            <person name="Grigoriev I.V."/>
        </authorList>
    </citation>
    <scope>NUCLEOTIDE SEQUENCE</scope>
    <source>
        <strain evidence="1">CCBAS 213</strain>
    </source>
</reference>
<protein>
    <submittedName>
        <fullName evidence="1">Uncharacterized protein</fullName>
    </submittedName>
</protein>
<name>A0AA39J3U9_ARMTA</name>